<accession>A0A0A9C5Y2</accession>
<dbReference type="AlphaFoldDB" id="A0A0A9C5Y2"/>
<protein>
    <submittedName>
        <fullName evidence="1">Uncharacterized protein</fullName>
    </submittedName>
</protein>
<evidence type="ECO:0000313" key="1">
    <source>
        <dbReference type="EMBL" id="JAD71679.1"/>
    </source>
</evidence>
<reference evidence="1" key="2">
    <citation type="journal article" date="2015" name="Data Brief">
        <title>Shoot transcriptome of the giant reed, Arundo donax.</title>
        <authorList>
            <person name="Barrero R.A."/>
            <person name="Guerrero F.D."/>
            <person name="Moolhuijzen P."/>
            <person name="Goolsby J.A."/>
            <person name="Tidwell J."/>
            <person name="Bellgard S.E."/>
            <person name="Bellgard M.I."/>
        </authorList>
    </citation>
    <scope>NUCLEOTIDE SEQUENCE</scope>
    <source>
        <tissue evidence="1">Shoot tissue taken approximately 20 cm above the soil surface</tissue>
    </source>
</reference>
<sequence length="50" mass="5454">MQSNPSHQVAETPQVNIVVLKEGNRSKLSISSHLFSSSLCKSCYSHLPLA</sequence>
<dbReference type="EMBL" id="GBRH01226216">
    <property type="protein sequence ID" value="JAD71679.1"/>
    <property type="molecule type" value="Transcribed_RNA"/>
</dbReference>
<name>A0A0A9C5Y2_ARUDO</name>
<proteinExistence type="predicted"/>
<organism evidence="1">
    <name type="scientific">Arundo donax</name>
    <name type="common">Giant reed</name>
    <name type="synonym">Donax arundinaceus</name>
    <dbReference type="NCBI Taxonomy" id="35708"/>
    <lineage>
        <taxon>Eukaryota</taxon>
        <taxon>Viridiplantae</taxon>
        <taxon>Streptophyta</taxon>
        <taxon>Embryophyta</taxon>
        <taxon>Tracheophyta</taxon>
        <taxon>Spermatophyta</taxon>
        <taxon>Magnoliopsida</taxon>
        <taxon>Liliopsida</taxon>
        <taxon>Poales</taxon>
        <taxon>Poaceae</taxon>
        <taxon>PACMAD clade</taxon>
        <taxon>Arundinoideae</taxon>
        <taxon>Arundineae</taxon>
        <taxon>Arundo</taxon>
    </lineage>
</organism>
<reference evidence="1" key="1">
    <citation type="submission" date="2014-09" db="EMBL/GenBank/DDBJ databases">
        <authorList>
            <person name="Magalhaes I.L.F."/>
            <person name="Oliveira U."/>
            <person name="Santos F.R."/>
            <person name="Vidigal T.H.D.A."/>
            <person name="Brescovit A.D."/>
            <person name="Santos A.J."/>
        </authorList>
    </citation>
    <scope>NUCLEOTIDE SEQUENCE</scope>
    <source>
        <tissue evidence="1">Shoot tissue taken approximately 20 cm above the soil surface</tissue>
    </source>
</reference>